<protein>
    <submittedName>
        <fullName evidence="1">Uncharacterized protein</fullName>
    </submittedName>
</protein>
<dbReference type="EMBL" id="CM046127">
    <property type="protein sequence ID" value="KAI8441451.1"/>
    <property type="molecule type" value="Genomic_DNA"/>
</dbReference>
<keyword evidence="2" id="KW-1185">Reference proteome</keyword>
<accession>A0ACC0KZB6</accession>
<evidence type="ECO:0000313" key="2">
    <source>
        <dbReference type="Proteomes" id="UP001064048"/>
    </source>
</evidence>
<organism evidence="1 2">
    <name type="scientific">Choristoneura fumiferana</name>
    <name type="common">Spruce budworm moth</name>
    <name type="synonym">Archips fumiferana</name>
    <dbReference type="NCBI Taxonomy" id="7141"/>
    <lineage>
        <taxon>Eukaryota</taxon>
        <taxon>Metazoa</taxon>
        <taxon>Ecdysozoa</taxon>
        <taxon>Arthropoda</taxon>
        <taxon>Hexapoda</taxon>
        <taxon>Insecta</taxon>
        <taxon>Pterygota</taxon>
        <taxon>Neoptera</taxon>
        <taxon>Endopterygota</taxon>
        <taxon>Lepidoptera</taxon>
        <taxon>Glossata</taxon>
        <taxon>Ditrysia</taxon>
        <taxon>Tortricoidea</taxon>
        <taxon>Tortricidae</taxon>
        <taxon>Tortricinae</taxon>
        <taxon>Choristoneura</taxon>
    </lineage>
</organism>
<dbReference type="Proteomes" id="UP001064048">
    <property type="component" value="Chromosome 27"/>
</dbReference>
<sequence>MANEQAMAIRIYLRILGYVVTLAIHISNIVYMRSFHQGDVMKDPKIRAYIGIQWRFITCWNFLFQMVYACLGLTCDVLTLVNSKNKRYELPKLFSQGRKTLFSAIVWPSTFVVATLFWPFYLYDKSLVFPDFIDKILTPLSNHVIHSFIVPVVLWEIMLQPLTEPRNHMKNALILFIYTVVYFIVLFYTAVEQRLWIYPIFEKADGTIYTPMLMVYSCVLTNIHYRTQWYVASYLWGQPITKERIVNTKKRT</sequence>
<comment type="caution">
    <text evidence="1">The sequence shown here is derived from an EMBL/GenBank/DDBJ whole genome shotgun (WGS) entry which is preliminary data.</text>
</comment>
<reference evidence="1 2" key="1">
    <citation type="journal article" date="2022" name="Genome Biol. Evol.">
        <title>The Spruce Budworm Genome: Reconstructing the Evolutionary History of Antifreeze Proteins.</title>
        <authorList>
            <person name="Beliveau C."/>
            <person name="Gagne P."/>
            <person name="Picq S."/>
            <person name="Vernygora O."/>
            <person name="Keeling C.I."/>
            <person name="Pinkney K."/>
            <person name="Doucet D."/>
            <person name="Wen F."/>
            <person name="Johnston J.S."/>
            <person name="Maaroufi H."/>
            <person name="Boyle B."/>
            <person name="Laroche J."/>
            <person name="Dewar K."/>
            <person name="Juretic N."/>
            <person name="Blackburn G."/>
            <person name="Nisole A."/>
            <person name="Brunet B."/>
            <person name="Brandao M."/>
            <person name="Lumley L."/>
            <person name="Duan J."/>
            <person name="Quan G."/>
            <person name="Lucarotti C.J."/>
            <person name="Roe A.D."/>
            <person name="Sperling F.A.H."/>
            <person name="Levesque R.C."/>
            <person name="Cusson M."/>
        </authorList>
    </citation>
    <scope>NUCLEOTIDE SEQUENCE [LARGE SCALE GENOMIC DNA]</scope>
    <source>
        <strain evidence="1">Glfc:IPQL:Cfum</strain>
    </source>
</reference>
<proteinExistence type="predicted"/>
<gene>
    <name evidence="1" type="ORF">MSG28_015051</name>
</gene>
<name>A0ACC0KZB6_CHOFU</name>
<evidence type="ECO:0000313" key="1">
    <source>
        <dbReference type="EMBL" id="KAI8441451.1"/>
    </source>
</evidence>